<dbReference type="STRING" id="869279.SE15_08300"/>
<dbReference type="PANTHER" id="PTHR30100:SF1">
    <property type="entry name" value="PHOSPHATE ACYLTRANSFERASE"/>
    <property type="match status" value="1"/>
</dbReference>
<dbReference type="GO" id="GO:0008654">
    <property type="term" value="P:phospholipid biosynthetic process"/>
    <property type="evidence" value="ECO:0007669"/>
    <property type="project" value="UniProtKB-KW"/>
</dbReference>
<dbReference type="Proteomes" id="UP000050544">
    <property type="component" value="Unassembled WGS sequence"/>
</dbReference>
<dbReference type="Pfam" id="PF02504">
    <property type="entry name" value="FA_synthesis"/>
    <property type="match status" value="1"/>
</dbReference>
<evidence type="ECO:0000313" key="12">
    <source>
        <dbReference type="Proteomes" id="UP000050544"/>
    </source>
</evidence>
<dbReference type="RefSeq" id="WP_054521644.1">
    <property type="nucleotide sequence ID" value="NZ_LGKO01000004.1"/>
</dbReference>
<evidence type="ECO:0000256" key="9">
    <source>
        <dbReference type="ARBA" id="ARBA00046608"/>
    </source>
</evidence>
<keyword evidence="5 10" id="KW-0443">Lipid metabolism</keyword>
<evidence type="ECO:0000256" key="8">
    <source>
        <dbReference type="ARBA" id="ARBA00024069"/>
    </source>
</evidence>
<keyword evidence="6 10" id="KW-0594">Phospholipid biosynthesis</keyword>
<evidence type="ECO:0000256" key="2">
    <source>
        <dbReference type="ARBA" id="ARBA00022490"/>
    </source>
</evidence>
<keyword evidence="2 10" id="KW-0963">Cytoplasm</keyword>
<comment type="subunit">
    <text evidence="9 10">Homodimer. Probably interacts with PlsY.</text>
</comment>
<keyword evidence="7 10" id="KW-1208">Phospholipid metabolism</keyword>
<evidence type="ECO:0000256" key="3">
    <source>
        <dbReference type="ARBA" id="ARBA00022516"/>
    </source>
</evidence>
<keyword evidence="3 10" id="KW-0444">Lipid biosynthesis</keyword>
<dbReference type="GO" id="GO:0005737">
    <property type="term" value="C:cytoplasm"/>
    <property type="evidence" value="ECO:0007669"/>
    <property type="project" value="UniProtKB-SubCell"/>
</dbReference>
<dbReference type="Gene3D" id="3.40.718.10">
    <property type="entry name" value="Isopropylmalate Dehydrogenase"/>
    <property type="match status" value="1"/>
</dbReference>
<evidence type="ECO:0000256" key="1">
    <source>
        <dbReference type="ARBA" id="ARBA00001232"/>
    </source>
</evidence>
<sequence length="341" mass="36311">MAIALDAMGSDHYPEPEIQGALMAAEALGIEVILVGDQSRLEPRLSVLNTRNLPVSVEHAPDVLEMADKPVEAARLKPRNSMAVGLELVKKGTAEAFVSAGNTGGVMFNALRVLGRIPGVARPALTAMFPVRGGHCVVLDIGANADCRPEFLLQFAIMGSVYAEKVLHKPQPRVGLLSNGEEPGKGNQLVKETYPLLVKSGLNFIGNVEGKEVFNGEADVVVTDGFTGNIMLKSSEAVAKLITDVLREALMASWRTKLGALLAKPAFNHIRKLLDPSEVGAAPLLGIDGLVFVGHGRSDARAIMNALRVAHEAIQANLLVNIRDALKEKLSNLETSTPENS</sequence>
<comment type="similarity">
    <text evidence="10">Belongs to the PlsX family.</text>
</comment>
<dbReference type="SUPFAM" id="SSF53659">
    <property type="entry name" value="Isocitrate/Isopropylmalate dehydrogenase-like"/>
    <property type="match status" value="1"/>
</dbReference>
<dbReference type="PATRIC" id="fig|869279.4.peg.2388"/>
<reference evidence="11 12" key="1">
    <citation type="submission" date="2015-07" db="EMBL/GenBank/DDBJ databases">
        <title>Whole genome sequence of Thermanaerothrix daxensis DSM 23592.</title>
        <authorList>
            <person name="Hemp J."/>
            <person name="Ward L.M."/>
            <person name="Pace L.A."/>
            <person name="Fischer W.W."/>
        </authorList>
    </citation>
    <scope>NUCLEOTIDE SEQUENCE [LARGE SCALE GENOMIC DNA]</scope>
    <source>
        <strain evidence="11 12">GNS-1</strain>
    </source>
</reference>
<dbReference type="GO" id="GO:0006633">
    <property type="term" value="P:fatty acid biosynthetic process"/>
    <property type="evidence" value="ECO:0007669"/>
    <property type="project" value="UniProtKB-UniRule"/>
</dbReference>
<evidence type="ECO:0000256" key="6">
    <source>
        <dbReference type="ARBA" id="ARBA00023209"/>
    </source>
</evidence>
<evidence type="ECO:0000313" key="11">
    <source>
        <dbReference type="EMBL" id="KPL83232.1"/>
    </source>
</evidence>
<dbReference type="HAMAP" id="MF_00019">
    <property type="entry name" value="PlsX"/>
    <property type="match status" value="1"/>
</dbReference>
<dbReference type="InterPro" id="IPR012281">
    <property type="entry name" value="Phospholipid_synth_PlsX-like"/>
</dbReference>
<keyword evidence="4 10" id="KW-0808">Transferase</keyword>
<dbReference type="UniPathway" id="UPA00085"/>
<gene>
    <name evidence="10" type="primary">plsX</name>
    <name evidence="11" type="ORF">SE15_08300</name>
</gene>
<comment type="catalytic activity">
    <reaction evidence="1 10">
        <text>a fatty acyl-[ACP] + phosphate = an acyl phosphate + holo-[ACP]</text>
        <dbReference type="Rhea" id="RHEA:42292"/>
        <dbReference type="Rhea" id="RHEA-COMP:9685"/>
        <dbReference type="Rhea" id="RHEA-COMP:14125"/>
        <dbReference type="ChEBI" id="CHEBI:43474"/>
        <dbReference type="ChEBI" id="CHEBI:59918"/>
        <dbReference type="ChEBI" id="CHEBI:64479"/>
        <dbReference type="ChEBI" id="CHEBI:138651"/>
        <dbReference type="EC" id="2.3.1.274"/>
    </reaction>
</comment>
<dbReference type="EC" id="2.3.1.274" evidence="8 10"/>
<comment type="pathway">
    <text evidence="10">Lipid metabolism; phospholipid metabolism.</text>
</comment>
<name>A0A0P6XJ95_9CHLR</name>
<dbReference type="GO" id="GO:0043811">
    <property type="term" value="F:phosphate:acyl-[acyl carrier protein] acyltransferase activity"/>
    <property type="evidence" value="ECO:0007669"/>
    <property type="project" value="UniProtKB-UniRule"/>
</dbReference>
<evidence type="ECO:0000256" key="7">
    <source>
        <dbReference type="ARBA" id="ARBA00023264"/>
    </source>
</evidence>
<dbReference type="PIRSF" id="PIRSF002465">
    <property type="entry name" value="Phsphlp_syn_PlsX"/>
    <property type="match status" value="1"/>
</dbReference>
<comment type="caution">
    <text evidence="11">The sequence shown here is derived from an EMBL/GenBank/DDBJ whole genome shotgun (WGS) entry which is preliminary data.</text>
</comment>
<dbReference type="PANTHER" id="PTHR30100">
    <property type="entry name" value="FATTY ACID/PHOSPHOLIPID SYNTHESIS PROTEIN PLSX"/>
    <property type="match status" value="1"/>
</dbReference>
<comment type="function">
    <text evidence="10">Catalyzes the reversible formation of acyl-phosphate (acyl-PO(4)) from acyl-[acyl-carrier-protein] (acyl-ACP). This enzyme utilizes acyl-ACP as fatty acyl donor, but not acyl-CoA.</text>
</comment>
<accession>A0A0P6XJ95</accession>
<proteinExistence type="inferred from homology"/>
<evidence type="ECO:0000256" key="10">
    <source>
        <dbReference type="HAMAP-Rule" id="MF_00019"/>
    </source>
</evidence>
<evidence type="ECO:0000256" key="4">
    <source>
        <dbReference type="ARBA" id="ARBA00022679"/>
    </source>
</evidence>
<dbReference type="EMBL" id="LGKO01000004">
    <property type="protein sequence ID" value="KPL83232.1"/>
    <property type="molecule type" value="Genomic_DNA"/>
</dbReference>
<evidence type="ECO:0000256" key="5">
    <source>
        <dbReference type="ARBA" id="ARBA00023098"/>
    </source>
</evidence>
<dbReference type="AlphaFoldDB" id="A0A0P6XJ95"/>
<organism evidence="11 12">
    <name type="scientific">Thermanaerothrix daxensis</name>
    <dbReference type="NCBI Taxonomy" id="869279"/>
    <lineage>
        <taxon>Bacteria</taxon>
        <taxon>Bacillati</taxon>
        <taxon>Chloroflexota</taxon>
        <taxon>Anaerolineae</taxon>
        <taxon>Anaerolineales</taxon>
        <taxon>Anaerolineaceae</taxon>
        <taxon>Thermanaerothrix</taxon>
    </lineage>
</organism>
<protein>
    <recommendedName>
        <fullName evidence="8 10">Phosphate acyltransferase</fullName>
        <ecNumber evidence="8 10">2.3.1.274</ecNumber>
    </recommendedName>
    <alternativeName>
        <fullName evidence="10">Acyl-ACP phosphotransacylase</fullName>
    </alternativeName>
    <alternativeName>
        <fullName evidence="10">Acyl-[acyl-carrier-protein]--phosphate acyltransferase</fullName>
    </alternativeName>
    <alternativeName>
        <fullName evidence="10">Phosphate-acyl-ACP acyltransferase</fullName>
    </alternativeName>
</protein>
<comment type="subcellular location">
    <subcellularLocation>
        <location evidence="10">Cytoplasm</location>
    </subcellularLocation>
    <text evidence="10">Associated with the membrane possibly through PlsY.</text>
</comment>
<dbReference type="NCBIfam" id="TIGR00182">
    <property type="entry name" value="plsX"/>
    <property type="match status" value="1"/>
</dbReference>
<keyword evidence="12" id="KW-1185">Reference proteome</keyword>
<dbReference type="InterPro" id="IPR003664">
    <property type="entry name" value="FA_synthesis"/>
</dbReference>